<accession>A0ABP2X9R3</accession>
<evidence type="ECO:0000256" key="4">
    <source>
        <dbReference type="HAMAP-Rule" id="MF_01341"/>
    </source>
</evidence>
<proteinExistence type="inferred from homology"/>
<keyword evidence="7" id="KW-1185">Reference proteome</keyword>
<dbReference type="SUPFAM" id="SSF52080">
    <property type="entry name" value="Ribosomal proteins L15p and L18e"/>
    <property type="match status" value="1"/>
</dbReference>
<dbReference type="EMBL" id="ATND01000001">
    <property type="protein sequence ID" value="EPP38792.1"/>
    <property type="molecule type" value="Genomic_DNA"/>
</dbReference>
<dbReference type="RefSeq" id="WP_020355813.1">
    <property type="nucleotide sequence ID" value="NZ_KE360587.1"/>
</dbReference>
<protein>
    <recommendedName>
        <fullName evidence="4">Large ribosomal subunit protein uL15</fullName>
    </recommendedName>
</protein>
<dbReference type="PANTHER" id="PTHR12934:SF11">
    <property type="entry name" value="LARGE RIBOSOMAL SUBUNIT PROTEIN UL15M"/>
    <property type="match status" value="1"/>
</dbReference>
<dbReference type="Gene3D" id="3.100.10.10">
    <property type="match status" value="1"/>
</dbReference>
<dbReference type="InterPro" id="IPR005749">
    <property type="entry name" value="Ribosomal_uL15_bac-type"/>
</dbReference>
<sequence length="144" mass="16015">MIKLEELQDPSPRKRRTKLLGRGPSSGHGKTSCRGHKGDGSRSGYKRRFGYEGGGIPLYRRMPTRGFSHLRFDKCIDEITTQRLNSLFSDGDAITLEALKNKKAVSKHAVKVKVIFKGELDKTFIWNDSKVVLSQGVANLIGVA</sequence>
<keyword evidence="2 4" id="KW-0689">Ribosomal protein</keyword>
<comment type="similarity">
    <text evidence="1 4">Belongs to the universal ribosomal protein uL15 family.</text>
</comment>
<evidence type="ECO:0000256" key="5">
    <source>
        <dbReference type="SAM" id="MobiDB-lite"/>
    </source>
</evidence>
<dbReference type="HAMAP" id="MF_01341">
    <property type="entry name" value="Ribosomal_uL15"/>
    <property type="match status" value="1"/>
</dbReference>
<keyword evidence="4" id="KW-0694">RNA-binding</keyword>
<dbReference type="InterPro" id="IPR036227">
    <property type="entry name" value="Ribosomal_uL15/eL18_sf"/>
</dbReference>
<reference evidence="6" key="1">
    <citation type="submission" date="2013-04" db="EMBL/GenBank/DDBJ databases">
        <title>Genome sequence of Chlamydia psittaci 10_881_SC42.</title>
        <authorList>
            <person name="Huot-Creasy H."/>
            <person name="McCracken C.L."/>
            <person name="Humphries M."/>
            <person name="Sachse K."/>
            <person name="Laroucau K."/>
            <person name="Bavoil P."/>
            <person name="Myers G.S."/>
        </authorList>
    </citation>
    <scope>NUCLEOTIDE SEQUENCE [LARGE SCALE GENOMIC DNA]</scope>
    <source>
        <strain evidence="6">10_881_SC42</strain>
    </source>
</reference>
<feature type="region of interest" description="Disordered" evidence="5">
    <location>
        <begin position="1"/>
        <end position="48"/>
    </location>
</feature>
<evidence type="ECO:0000256" key="1">
    <source>
        <dbReference type="ARBA" id="ARBA00007320"/>
    </source>
</evidence>
<keyword evidence="4" id="KW-0699">rRNA-binding</keyword>
<gene>
    <name evidence="4 6" type="primary">rplO</name>
    <name evidence="6" type="ORF">CP10881SC42_0342</name>
</gene>
<keyword evidence="3 4" id="KW-0687">Ribonucleoprotein</keyword>
<organism evidence="6 7">
    <name type="scientific">Chlamydia avium</name>
    <dbReference type="NCBI Taxonomy" id="1457141"/>
    <lineage>
        <taxon>Bacteria</taxon>
        <taxon>Pseudomonadati</taxon>
        <taxon>Chlamydiota</taxon>
        <taxon>Chlamydiia</taxon>
        <taxon>Chlamydiales</taxon>
        <taxon>Chlamydiaceae</taxon>
        <taxon>Chlamydia/Chlamydophila group</taxon>
        <taxon>Chlamydia</taxon>
    </lineage>
</organism>
<dbReference type="GO" id="GO:0005840">
    <property type="term" value="C:ribosome"/>
    <property type="evidence" value="ECO:0007669"/>
    <property type="project" value="UniProtKB-KW"/>
</dbReference>
<evidence type="ECO:0000313" key="6">
    <source>
        <dbReference type="EMBL" id="EPP38792.1"/>
    </source>
</evidence>
<comment type="function">
    <text evidence="4">Binds to the 23S rRNA.</text>
</comment>
<dbReference type="Proteomes" id="UP000014821">
    <property type="component" value="Unassembled WGS sequence"/>
</dbReference>
<name>A0ABP2X9R3_9CHLA</name>
<comment type="subunit">
    <text evidence="4">Part of the 50S ribosomal subunit.</text>
</comment>
<evidence type="ECO:0000256" key="2">
    <source>
        <dbReference type="ARBA" id="ARBA00022980"/>
    </source>
</evidence>
<comment type="caution">
    <text evidence="6">The sequence shown here is derived from an EMBL/GenBank/DDBJ whole genome shotgun (WGS) entry which is preliminary data.</text>
</comment>
<dbReference type="InterPro" id="IPR030878">
    <property type="entry name" value="Ribosomal_uL15"/>
</dbReference>
<dbReference type="PANTHER" id="PTHR12934">
    <property type="entry name" value="50S RIBOSOMAL PROTEIN L15"/>
    <property type="match status" value="1"/>
</dbReference>
<evidence type="ECO:0000313" key="7">
    <source>
        <dbReference type="Proteomes" id="UP000014821"/>
    </source>
</evidence>
<dbReference type="NCBIfam" id="TIGR01071">
    <property type="entry name" value="rplO_bact"/>
    <property type="match status" value="1"/>
</dbReference>
<evidence type="ECO:0000256" key="3">
    <source>
        <dbReference type="ARBA" id="ARBA00023274"/>
    </source>
</evidence>